<sequence>MEAANNATVKSSFYHPQHLLSYFQYSGTGSSIYACAACELRVIGTGYRCELCDFNIHESCFTKLPPSHSADDRHPHELTLTRLDASQRCDLCKETSHMGRYLYRCAPCNYAVHPRCTTLLDAQPQGERQHVNNGTLSFMLNCANVTLTGCKAVDFFFGDMLAPVIDPLKAAVDEMLQ</sequence>
<dbReference type="AlphaFoldDB" id="A0AAV5FDI9"/>
<keyword evidence="6" id="KW-1185">Reference proteome</keyword>
<evidence type="ECO:0000313" key="6">
    <source>
        <dbReference type="Proteomes" id="UP001054889"/>
    </source>
</evidence>
<comment type="caution">
    <text evidence="5">The sequence shown here is derived from an EMBL/GenBank/DDBJ whole genome shotgun (WGS) entry which is preliminary data.</text>
</comment>
<dbReference type="SUPFAM" id="SSF57889">
    <property type="entry name" value="Cysteine-rich domain"/>
    <property type="match status" value="2"/>
</dbReference>
<keyword evidence="3" id="KW-0862">Zinc</keyword>
<proteinExistence type="predicted"/>
<gene>
    <name evidence="5" type="primary">gb21604</name>
    <name evidence="5" type="ORF">PR202_gb21604</name>
</gene>
<dbReference type="InterPro" id="IPR004146">
    <property type="entry name" value="DC1"/>
</dbReference>
<dbReference type="InterPro" id="IPR046349">
    <property type="entry name" value="C1-like_sf"/>
</dbReference>
<dbReference type="GO" id="GO:0046872">
    <property type="term" value="F:metal ion binding"/>
    <property type="evidence" value="ECO:0007669"/>
    <property type="project" value="UniProtKB-KW"/>
</dbReference>
<evidence type="ECO:0000259" key="4">
    <source>
        <dbReference type="PROSITE" id="PS50081"/>
    </source>
</evidence>
<dbReference type="SMART" id="SM00109">
    <property type="entry name" value="C1"/>
    <property type="match status" value="2"/>
</dbReference>
<evidence type="ECO:0000256" key="3">
    <source>
        <dbReference type="ARBA" id="ARBA00022833"/>
    </source>
</evidence>
<dbReference type="Proteomes" id="UP001054889">
    <property type="component" value="Unassembled WGS sequence"/>
</dbReference>
<dbReference type="Pfam" id="PF03107">
    <property type="entry name" value="C1_2"/>
    <property type="match status" value="2"/>
</dbReference>
<evidence type="ECO:0000256" key="1">
    <source>
        <dbReference type="ARBA" id="ARBA00022723"/>
    </source>
</evidence>
<evidence type="ECO:0000313" key="5">
    <source>
        <dbReference type="EMBL" id="GJN33047.1"/>
    </source>
</evidence>
<organism evidence="5 6">
    <name type="scientific">Eleusine coracana subsp. coracana</name>
    <dbReference type="NCBI Taxonomy" id="191504"/>
    <lineage>
        <taxon>Eukaryota</taxon>
        <taxon>Viridiplantae</taxon>
        <taxon>Streptophyta</taxon>
        <taxon>Embryophyta</taxon>
        <taxon>Tracheophyta</taxon>
        <taxon>Spermatophyta</taxon>
        <taxon>Magnoliopsida</taxon>
        <taxon>Liliopsida</taxon>
        <taxon>Poales</taxon>
        <taxon>Poaceae</taxon>
        <taxon>PACMAD clade</taxon>
        <taxon>Chloridoideae</taxon>
        <taxon>Cynodonteae</taxon>
        <taxon>Eleusininae</taxon>
        <taxon>Eleusine</taxon>
    </lineage>
</organism>
<reference evidence="5" key="1">
    <citation type="journal article" date="2018" name="DNA Res.">
        <title>Multiple hybrid de novo genome assembly of finger millet, an orphan allotetraploid crop.</title>
        <authorList>
            <person name="Hatakeyama M."/>
            <person name="Aluri S."/>
            <person name="Balachadran M.T."/>
            <person name="Sivarajan S.R."/>
            <person name="Patrignani A."/>
            <person name="Gruter S."/>
            <person name="Poveda L."/>
            <person name="Shimizu-Inatsugi R."/>
            <person name="Baeten J."/>
            <person name="Francoijs K.J."/>
            <person name="Nataraja K.N."/>
            <person name="Reddy Y.A.N."/>
            <person name="Phadnis S."/>
            <person name="Ravikumar R.L."/>
            <person name="Schlapbach R."/>
            <person name="Sreeman S.M."/>
            <person name="Shimizu K.K."/>
        </authorList>
    </citation>
    <scope>NUCLEOTIDE SEQUENCE</scope>
</reference>
<dbReference type="InterPro" id="IPR002219">
    <property type="entry name" value="PKC_DAG/PE"/>
</dbReference>
<reference evidence="5" key="2">
    <citation type="submission" date="2021-12" db="EMBL/GenBank/DDBJ databases">
        <title>Resequencing data analysis of finger millet.</title>
        <authorList>
            <person name="Hatakeyama M."/>
            <person name="Aluri S."/>
            <person name="Balachadran M.T."/>
            <person name="Sivarajan S.R."/>
            <person name="Poveda L."/>
            <person name="Shimizu-Inatsugi R."/>
            <person name="Schlapbach R."/>
            <person name="Sreeman S.M."/>
            <person name="Shimizu K.K."/>
        </authorList>
    </citation>
    <scope>NUCLEOTIDE SEQUENCE</scope>
</reference>
<feature type="domain" description="Phorbol-ester/DAG-type" evidence="4">
    <location>
        <begin position="17"/>
        <end position="68"/>
    </location>
</feature>
<evidence type="ECO:0000256" key="2">
    <source>
        <dbReference type="ARBA" id="ARBA00022737"/>
    </source>
</evidence>
<protein>
    <recommendedName>
        <fullName evidence="4">Phorbol-ester/DAG-type domain-containing protein</fullName>
    </recommendedName>
</protein>
<name>A0AAV5FDI9_ELECO</name>
<dbReference type="PANTHER" id="PTHR47841">
    <property type="entry name" value="DIACYLGLYCEROL KINASE THETA-LIKE-RELATED"/>
    <property type="match status" value="1"/>
</dbReference>
<keyword evidence="1" id="KW-0479">Metal-binding</keyword>
<dbReference type="Gene3D" id="3.30.60.20">
    <property type="match status" value="2"/>
</dbReference>
<keyword evidence="2" id="KW-0677">Repeat</keyword>
<dbReference type="EMBL" id="BQKI01000084">
    <property type="protein sequence ID" value="GJN33047.1"/>
    <property type="molecule type" value="Genomic_DNA"/>
</dbReference>
<feature type="domain" description="Phorbol-ester/DAG-type" evidence="4">
    <location>
        <begin position="75"/>
        <end position="124"/>
    </location>
</feature>
<dbReference type="PANTHER" id="PTHR47841:SF2">
    <property type="entry name" value="OS07G0609800 PROTEIN"/>
    <property type="match status" value="1"/>
</dbReference>
<dbReference type="PROSITE" id="PS50081">
    <property type="entry name" value="ZF_DAG_PE_2"/>
    <property type="match status" value="2"/>
</dbReference>
<accession>A0AAV5FDI9</accession>